<protein>
    <submittedName>
        <fullName evidence="2">Uncharacterized protein</fullName>
    </submittedName>
</protein>
<dbReference type="RefSeq" id="WP_088823128.1">
    <property type="nucleotide sequence ID" value="NZ_FZLN01000001.1"/>
</dbReference>
<name>A0A217EFP2_9GAMM</name>
<feature type="compositionally biased region" description="Polar residues" evidence="1">
    <location>
        <begin position="51"/>
        <end position="66"/>
    </location>
</feature>
<evidence type="ECO:0000313" key="2">
    <source>
        <dbReference type="EMBL" id="SNQ29132.1"/>
    </source>
</evidence>
<dbReference type="AlphaFoldDB" id="A0A217EFP2"/>
<dbReference type="Proteomes" id="UP000243463">
    <property type="component" value="Unassembled WGS sequence"/>
</dbReference>
<organism evidence="2 3">
    <name type="scientific">Acinetobacter apis</name>
    <dbReference type="NCBI Taxonomy" id="1229165"/>
    <lineage>
        <taxon>Bacteria</taxon>
        <taxon>Pseudomonadati</taxon>
        <taxon>Pseudomonadota</taxon>
        <taxon>Gammaproteobacteria</taxon>
        <taxon>Moraxellales</taxon>
        <taxon>Moraxellaceae</taxon>
        <taxon>Acinetobacter</taxon>
    </lineage>
</organism>
<proteinExistence type="predicted"/>
<sequence length="73" mass="8148">MKSTTHSIFATSLTLAANHASEHISLLTYAHKNSPALQHAEPAQHVDNRRLNANQHPGTFYNASELQQHKLLH</sequence>
<accession>A0A217EFP2</accession>
<evidence type="ECO:0000256" key="1">
    <source>
        <dbReference type="SAM" id="MobiDB-lite"/>
    </source>
</evidence>
<reference evidence="3" key="1">
    <citation type="submission" date="2017-06" db="EMBL/GenBank/DDBJ databases">
        <authorList>
            <person name="Varghese N."/>
            <person name="Submissions S."/>
        </authorList>
    </citation>
    <scope>NUCLEOTIDE SEQUENCE [LARGE SCALE GENOMIC DNA]</scope>
    <source>
        <strain evidence="3">ANC 5114</strain>
    </source>
</reference>
<dbReference type="EMBL" id="FZLN01000001">
    <property type="protein sequence ID" value="SNQ29132.1"/>
    <property type="molecule type" value="Genomic_DNA"/>
</dbReference>
<keyword evidence="3" id="KW-1185">Reference proteome</keyword>
<gene>
    <name evidence="2" type="ORF">SAMN05444584_1066</name>
</gene>
<evidence type="ECO:0000313" key="3">
    <source>
        <dbReference type="Proteomes" id="UP000243463"/>
    </source>
</evidence>
<feature type="region of interest" description="Disordered" evidence="1">
    <location>
        <begin position="49"/>
        <end position="73"/>
    </location>
</feature>